<dbReference type="AlphaFoldDB" id="A0A369A3Y3"/>
<proteinExistence type="predicted"/>
<organism evidence="1 2">
    <name type="scientific">Schleiferia thermophila</name>
    <dbReference type="NCBI Taxonomy" id="884107"/>
    <lineage>
        <taxon>Bacteria</taxon>
        <taxon>Pseudomonadati</taxon>
        <taxon>Bacteroidota</taxon>
        <taxon>Flavobacteriia</taxon>
        <taxon>Flavobacteriales</taxon>
        <taxon>Schleiferiaceae</taxon>
        <taxon>Schleiferia</taxon>
    </lineage>
</organism>
<protein>
    <submittedName>
        <fullName evidence="1">Uncharacterized protein</fullName>
    </submittedName>
</protein>
<evidence type="ECO:0000313" key="2">
    <source>
        <dbReference type="Proteomes" id="UP000253517"/>
    </source>
</evidence>
<reference evidence="1 2" key="1">
    <citation type="submission" date="2018-07" db="EMBL/GenBank/DDBJ databases">
        <title>Genomic Encyclopedia of Type Strains, Phase IV (KMG-IV): sequencing the most valuable type-strain genomes for metagenomic binning, comparative biology and taxonomic classification.</title>
        <authorList>
            <person name="Goeker M."/>
        </authorList>
    </citation>
    <scope>NUCLEOTIDE SEQUENCE [LARGE SCALE GENOMIC DNA]</scope>
    <source>
        <strain evidence="1 2">DSM 21410</strain>
    </source>
</reference>
<accession>A0A369A3Y3</accession>
<evidence type="ECO:0000313" key="1">
    <source>
        <dbReference type="EMBL" id="RCX02164.1"/>
    </source>
</evidence>
<name>A0A369A3Y3_9FLAO</name>
<dbReference type="RefSeq" id="WP_147269348.1">
    <property type="nucleotide sequence ID" value="NZ_QPJS01000005.1"/>
</dbReference>
<dbReference type="EMBL" id="QPJS01000005">
    <property type="protein sequence ID" value="RCX02164.1"/>
    <property type="molecule type" value="Genomic_DNA"/>
</dbReference>
<comment type="caution">
    <text evidence="1">The sequence shown here is derived from an EMBL/GenBank/DDBJ whole genome shotgun (WGS) entry which is preliminary data.</text>
</comment>
<dbReference type="Proteomes" id="UP000253517">
    <property type="component" value="Unassembled WGS sequence"/>
</dbReference>
<gene>
    <name evidence="1" type="ORF">DES35_105136</name>
</gene>
<keyword evidence="2" id="KW-1185">Reference proteome</keyword>
<sequence>MNNMEKSIKYLYIIGLLCFNSIYAQQKLPLEKRISDDICKCFGEYGFAIMNEQVSASLDTCSNTTVKKYQADLELYFSSRKDAGYDKGYEAGRLYFQQKVVPLLFTECDAIKKLQIKRE</sequence>